<dbReference type="Proteomes" id="UP000247476">
    <property type="component" value="Unassembled WGS sequence"/>
</dbReference>
<evidence type="ECO:0000259" key="2">
    <source>
        <dbReference type="Pfam" id="PF04734"/>
    </source>
</evidence>
<dbReference type="GO" id="GO:0016715">
    <property type="term" value="F:oxidoreductase activity, acting on paired donors, with incorporation or reduction of molecular oxygen, reduced ascorbate as one donor, and incorporation of one atom of oxygen"/>
    <property type="evidence" value="ECO:0007669"/>
    <property type="project" value="InterPro"/>
</dbReference>
<accession>A0A2V5KS45</accession>
<dbReference type="PROSITE" id="PS00085">
    <property type="entry name" value="CU2_MONOOXYGENASE_2"/>
    <property type="match status" value="1"/>
</dbReference>
<comment type="caution">
    <text evidence="3">The sequence shown here is derived from an EMBL/GenBank/DDBJ whole genome shotgun (WGS) entry which is preliminary data.</text>
</comment>
<sequence length="554" mass="60188">MVRSMVQPGRGRRHRRLGCRRQAARLRARPPRSGRGRRTARGHAVSLRRRSGAGRPPNGAAPRGARGGVRTGGGGLRKSDRQLVDVRPGRRRMAEGGRLRDGVHAIFDEGGVWNGTEGSLVIRCGMSEVDVTPPLGGEIPGYFGPRTATGVRDPLYAKSLVLESSDGTLAAIVAVDALSVPRETVEAVRQRLKEAAGFDPAHVFVSTTHTHTGGPVSTGFGCTEDPGYLDWLARKAADSALLAYRSRREARIGFGLGREADIAFNRRYFMKDGSFRTNPGVGNPNIDRPAGPIDPDVLVMRIDDAEGRPIGVVSNYACHTDTVGGTEYGADFPGELSRFVKRALGEQAVSLFLLGSCGDINHIDVSGKRAKSPDHYRRMGRILGAEVVRTREKIDVADEADVAALSGTFEVDLRSPPEAELAAAKRLLEEGTDDVREATYARELLKIAAECPVASRTVEVQAMRIGDMALVGFPGEIFVEFGLDVKRKSRFAYTMIDTMCNGSVRAYICTRDAFRQGGYEPRMTFRNRFPEETGERMVGLALELLERLGVGGTR</sequence>
<evidence type="ECO:0000313" key="4">
    <source>
        <dbReference type="Proteomes" id="UP000247476"/>
    </source>
</evidence>
<proteinExistence type="predicted"/>
<reference evidence="3 4" key="1">
    <citation type="submission" date="2018-05" db="EMBL/GenBank/DDBJ databases">
        <title>Paenibacillus flagellatus sp. nov., isolated from selenium mineral soil.</title>
        <authorList>
            <person name="Dai X."/>
        </authorList>
    </citation>
    <scope>NUCLEOTIDE SEQUENCE [LARGE SCALE GENOMIC DNA]</scope>
    <source>
        <strain evidence="3 4">DXL2</strain>
    </source>
</reference>
<organism evidence="3 4">
    <name type="scientific">Paenibacillus flagellatus</name>
    <dbReference type="NCBI Taxonomy" id="2211139"/>
    <lineage>
        <taxon>Bacteria</taxon>
        <taxon>Bacillati</taxon>
        <taxon>Bacillota</taxon>
        <taxon>Bacilli</taxon>
        <taxon>Bacillales</taxon>
        <taxon>Paenibacillaceae</taxon>
        <taxon>Paenibacillus</taxon>
    </lineage>
</organism>
<dbReference type="AlphaFoldDB" id="A0A2V5KS45"/>
<feature type="compositionally biased region" description="Low complexity" evidence="1">
    <location>
        <begin position="53"/>
        <end position="64"/>
    </location>
</feature>
<feature type="region of interest" description="Disordered" evidence="1">
    <location>
        <begin position="24"/>
        <end position="83"/>
    </location>
</feature>
<keyword evidence="4" id="KW-1185">Reference proteome</keyword>
<dbReference type="InterPro" id="IPR014783">
    <property type="entry name" value="Cu2_ascorb_mOase_CS-2"/>
</dbReference>
<dbReference type="EMBL" id="QJVJ01000005">
    <property type="protein sequence ID" value="PYI54367.1"/>
    <property type="molecule type" value="Genomic_DNA"/>
</dbReference>
<feature type="compositionally biased region" description="Basic residues" evidence="1">
    <location>
        <begin position="24"/>
        <end position="52"/>
    </location>
</feature>
<dbReference type="InterPro" id="IPR031329">
    <property type="entry name" value="NEUT/ALK_ceramidase_N"/>
</dbReference>
<protein>
    <recommendedName>
        <fullName evidence="2">Neutral/alkaline non-lysosomal ceramidase N-terminal domain-containing protein</fullName>
    </recommendedName>
</protein>
<gene>
    <name evidence="3" type="ORF">DLM86_12905</name>
</gene>
<name>A0A2V5KS45_9BACL</name>
<feature type="domain" description="Neutral/alkaline non-lysosomal ceramidase N-terminal" evidence="2">
    <location>
        <begin position="124"/>
        <end position="321"/>
    </location>
</feature>
<dbReference type="Pfam" id="PF04734">
    <property type="entry name" value="Ceramidase_alk"/>
    <property type="match status" value="1"/>
</dbReference>
<evidence type="ECO:0000256" key="1">
    <source>
        <dbReference type="SAM" id="MobiDB-lite"/>
    </source>
</evidence>
<feature type="compositionally biased region" description="Gly residues" evidence="1">
    <location>
        <begin position="65"/>
        <end position="76"/>
    </location>
</feature>
<evidence type="ECO:0000313" key="3">
    <source>
        <dbReference type="EMBL" id="PYI54367.1"/>
    </source>
</evidence>